<dbReference type="InterPro" id="IPR016131">
    <property type="entry name" value="Haemerythrin_Fe_BS"/>
</dbReference>
<evidence type="ECO:0000313" key="5">
    <source>
        <dbReference type="EMBL" id="MPW26823.1"/>
    </source>
</evidence>
<dbReference type="InterPro" id="IPR012827">
    <property type="entry name" value="Hemerythrin_metal-bd"/>
</dbReference>
<dbReference type="InterPro" id="IPR035938">
    <property type="entry name" value="Hemerythrin-like_sf"/>
</dbReference>
<gene>
    <name evidence="5" type="ORF">GC105_13630</name>
</gene>
<dbReference type="PANTHER" id="PTHR37164:SF1">
    <property type="entry name" value="BACTERIOHEMERYTHRIN"/>
    <property type="match status" value="1"/>
</dbReference>
<name>A0A6A7KCU7_9FIRM</name>
<reference evidence="5 6" key="1">
    <citation type="submission" date="2019-10" db="EMBL/GenBank/DDBJ databases">
        <title>Alkalibaculum tamaniensis sp.nov., a new alkaliphilic acetogen, isolated on methoxylated aromatics from a mud volcano.</title>
        <authorList>
            <person name="Khomyakova M.A."/>
            <person name="Merkel A.Y."/>
            <person name="Bonch-Osmolovskaya E.A."/>
            <person name="Slobodkin A.I."/>
        </authorList>
    </citation>
    <scope>NUCLEOTIDE SEQUENCE [LARGE SCALE GENOMIC DNA]</scope>
    <source>
        <strain evidence="5 6">M08DMB</strain>
    </source>
</reference>
<dbReference type="Proteomes" id="UP000440004">
    <property type="component" value="Unassembled WGS sequence"/>
</dbReference>
<dbReference type="InterPro" id="IPR050669">
    <property type="entry name" value="Hemerythrin"/>
</dbReference>
<dbReference type="SUPFAM" id="SSF47188">
    <property type="entry name" value="Hemerythrin-like"/>
    <property type="match status" value="1"/>
</dbReference>
<dbReference type="NCBIfam" id="TIGR02481">
    <property type="entry name" value="hemeryth_dom"/>
    <property type="match status" value="1"/>
</dbReference>
<dbReference type="Gene3D" id="1.20.120.50">
    <property type="entry name" value="Hemerythrin-like"/>
    <property type="match status" value="1"/>
</dbReference>
<evidence type="ECO:0000256" key="2">
    <source>
        <dbReference type="ARBA" id="ARBA00022723"/>
    </source>
</evidence>
<accession>A0A6A7KCU7</accession>
<dbReference type="Pfam" id="PF01814">
    <property type="entry name" value="Hemerythrin"/>
    <property type="match status" value="1"/>
</dbReference>
<keyword evidence="6" id="KW-1185">Reference proteome</keyword>
<dbReference type="InterPro" id="IPR012312">
    <property type="entry name" value="Hemerythrin-like"/>
</dbReference>
<feature type="domain" description="Hemerythrin-like" evidence="4">
    <location>
        <begin position="11"/>
        <end position="127"/>
    </location>
</feature>
<evidence type="ECO:0000256" key="1">
    <source>
        <dbReference type="ARBA" id="ARBA00010587"/>
    </source>
</evidence>
<dbReference type="NCBIfam" id="NF033749">
    <property type="entry name" value="bact_hemeryth"/>
    <property type="match status" value="1"/>
</dbReference>
<dbReference type="PANTHER" id="PTHR37164">
    <property type="entry name" value="BACTERIOHEMERYTHRIN"/>
    <property type="match status" value="1"/>
</dbReference>
<evidence type="ECO:0000313" key="6">
    <source>
        <dbReference type="Proteomes" id="UP000440004"/>
    </source>
</evidence>
<comment type="caution">
    <text evidence="5">The sequence shown here is derived from an EMBL/GenBank/DDBJ whole genome shotgun (WGS) entry which is preliminary data.</text>
</comment>
<comment type="similarity">
    <text evidence="1">Belongs to the hemerythrin family.</text>
</comment>
<evidence type="ECO:0000256" key="3">
    <source>
        <dbReference type="ARBA" id="ARBA00023004"/>
    </source>
</evidence>
<organism evidence="5 6">
    <name type="scientific">Alkalibaculum sporogenes</name>
    <dbReference type="NCBI Taxonomy" id="2655001"/>
    <lineage>
        <taxon>Bacteria</taxon>
        <taxon>Bacillati</taxon>
        <taxon>Bacillota</taxon>
        <taxon>Clostridia</taxon>
        <taxon>Eubacteriales</taxon>
        <taxon>Eubacteriaceae</taxon>
        <taxon>Alkalibaculum</taxon>
    </lineage>
</organism>
<dbReference type="RefSeq" id="WP_152805840.1">
    <property type="nucleotide sequence ID" value="NZ_WHNX01000028.1"/>
</dbReference>
<protein>
    <submittedName>
        <fullName evidence="5">Bacteriohemerythrin</fullName>
    </submittedName>
</protein>
<dbReference type="GO" id="GO:0046872">
    <property type="term" value="F:metal ion binding"/>
    <property type="evidence" value="ECO:0007669"/>
    <property type="project" value="UniProtKB-KW"/>
</dbReference>
<evidence type="ECO:0000259" key="4">
    <source>
        <dbReference type="Pfam" id="PF01814"/>
    </source>
</evidence>
<dbReference type="AlphaFoldDB" id="A0A6A7KCU7"/>
<sequence length="129" mass="15390">MIKWSDDYLVGVEVIDQQHKELFRIAGDAYDLLKNEFVTDKYDKIVDLIGELKDYSVFHFKTEEAHMIDIGYKKYLSHKSLHNDFIETVNKIDLEKVDEQQDEYILSIIEFAVDWIVKHIYENDKLIVM</sequence>
<proteinExistence type="inferred from homology"/>
<dbReference type="CDD" id="cd12107">
    <property type="entry name" value="Hemerythrin"/>
    <property type="match status" value="1"/>
</dbReference>
<keyword evidence="2" id="KW-0479">Metal-binding</keyword>
<keyword evidence="3" id="KW-0408">Iron</keyword>
<dbReference type="EMBL" id="WHNX01000028">
    <property type="protein sequence ID" value="MPW26823.1"/>
    <property type="molecule type" value="Genomic_DNA"/>
</dbReference>
<dbReference type="PROSITE" id="PS00550">
    <property type="entry name" value="HEMERYTHRINS"/>
    <property type="match status" value="1"/>
</dbReference>